<evidence type="ECO:0000256" key="9">
    <source>
        <dbReference type="HAMAP-Rule" id="MF_00422"/>
    </source>
</evidence>
<evidence type="ECO:0000256" key="6">
    <source>
        <dbReference type="ARBA" id="ARBA00022989"/>
    </source>
</evidence>
<dbReference type="Gene3D" id="1.20.5.1030">
    <property type="entry name" value="Preprotein translocase secy subunit"/>
    <property type="match status" value="1"/>
</dbReference>
<evidence type="ECO:0000256" key="3">
    <source>
        <dbReference type="ARBA" id="ARBA00022475"/>
    </source>
</evidence>
<dbReference type="NCBIfam" id="NF004371">
    <property type="entry name" value="PRK05740.1-1"/>
    <property type="match status" value="1"/>
</dbReference>
<dbReference type="eggNOG" id="COG0690">
    <property type="taxonomic scope" value="Bacteria"/>
</dbReference>
<reference evidence="10 11" key="2">
    <citation type="journal article" date="2013" name="Stand. Genomic Sci.">
        <title>Complete genome sequence of Halorhodospira halophila SL1.</title>
        <authorList>
            <person name="Challacombe J.F."/>
            <person name="Majid S."/>
            <person name="Deole R."/>
            <person name="Brettin T.S."/>
            <person name="Bruce D."/>
            <person name="Delano S.F."/>
            <person name="Detter J.C."/>
            <person name="Gleasner C.D."/>
            <person name="Han C.S."/>
            <person name="Misra M."/>
            <person name="Reitenga K.G."/>
            <person name="Mikhailova N."/>
            <person name="Woyke T."/>
            <person name="Pitluck S."/>
            <person name="Nolan M."/>
            <person name="Land M.L."/>
            <person name="Saunders E."/>
            <person name="Tapia R."/>
            <person name="Lapidus A."/>
            <person name="Ivanova N."/>
            <person name="Hoff W.D."/>
        </authorList>
    </citation>
    <scope>NUCLEOTIDE SEQUENCE [LARGE SCALE GENOMIC DNA]</scope>
    <source>
        <strain evidence="11">DSM 244 / SL1</strain>
    </source>
</reference>
<comment type="subunit">
    <text evidence="9">Component of the Sec protein translocase complex. Heterotrimer consisting of SecY, SecE and SecG subunits. The heterotrimers can form oligomers, although 1 heterotrimer is thought to be able to translocate proteins. Interacts with the ribosome. Interacts with SecDF, and other proteins may be involved. Interacts with SecA.</text>
</comment>
<dbReference type="GO" id="GO:0043952">
    <property type="term" value="P:protein transport by the Sec complex"/>
    <property type="evidence" value="ECO:0007669"/>
    <property type="project" value="UniProtKB-UniRule"/>
</dbReference>
<dbReference type="GO" id="GO:0005886">
    <property type="term" value="C:plasma membrane"/>
    <property type="evidence" value="ECO:0007669"/>
    <property type="project" value="UniProtKB-UniRule"/>
</dbReference>
<dbReference type="Proteomes" id="UP000000647">
    <property type="component" value="Chromosome"/>
</dbReference>
<organism evidence="10 11">
    <name type="scientific">Halorhodospira halophila (strain DSM 244 / SL1)</name>
    <name type="common">Ectothiorhodospira halophila (strain DSM 244 / SL1)</name>
    <dbReference type="NCBI Taxonomy" id="349124"/>
    <lineage>
        <taxon>Bacteria</taxon>
        <taxon>Pseudomonadati</taxon>
        <taxon>Pseudomonadota</taxon>
        <taxon>Gammaproteobacteria</taxon>
        <taxon>Chromatiales</taxon>
        <taxon>Ectothiorhodospiraceae</taxon>
        <taxon>Halorhodospira</taxon>
    </lineage>
</organism>
<evidence type="ECO:0000256" key="7">
    <source>
        <dbReference type="ARBA" id="ARBA00023010"/>
    </source>
</evidence>
<sequence>MARRTASVAGSMKSKAETAKSPLDVVKWVVAIALALGAVAGFYVFGDEPLLYRVAGLLAVVGVAVAVLATTAQGRSVWSFAQGAKQEVRKVVWPTRQETLQTTLIVAAVVIIVAIFLWLMDLLLLWLVGMITGHGG</sequence>
<feature type="transmembrane region" description="Helical" evidence="9">
    <location>
        <begin position="25"/>
        <end position="44"/>
    </location>
</feature>
<keyword evidence="2 9" id="KW-0813">Transport</keyword>
<evidence type="ECO:0000313" key="10">
    <source>
        <dbReference type="EMBL" id="ABM61647.1"/>
    </source>
</evidence>
<keyword evidence="3 9" id="KW-1003">Cell membrane</keyword>
<comment type="subcellular location">
    <subcellularLocation>
        <location evidence="1">Membrane</location>
    </subcellularLocation>
</comment>
<dbReference type="InterPro" id="IPR001901">
    <property type="entry name" value="Translocase_SecE/Sec61-g"/>
</dbReference>
<dbReference type="NCBIfam" id="TIGR00964">
    <property type="entry name" value="secE_bact"/>
    <property type="match status" value="1"/>
</dbReference>
<evidence type="ECO:0000256" key="5">
    <source>
        <dbReference type="ARBA" id="ARBA00022927"/>
    </source>
</evidence>
<keyword evidence="5 9" id="KW-0653">Protein transport</keyword>
<keyword evidence="7 9" id="KW-0811">Translocation</keyword>
<keyword evidence="9" id="KW-0997">Cell inner membrane</keyword>
<reference evidence="11" key="1">
    <citation type="submission" date="2006-12" db="EMBL/GenBank/DDBJ databases">
        <title>Complete sequence of Halorhodospira halophila SL1.</title>
        <authorList>
            <consortium name="US DOE Joint Genome Institute"/>
            <person name="Copeland A."/>
            <person name="Lucas S."/>
            <person name="Lapidus A."/>
            <person name="Barry K."/>
            <person name="Detter J.C."/>
            <person name="Glavina del Rio T."/>
            <person name="Hammon N."/>
            <person name="Israni S."/>
            <person name="Dalin E."/>
            <person name="Tice H."/>
            <person name="Pitluck S."/>
            <person name="Saunders E."/>
            <person name="Brettin T."/>
            <person name="Bruce D."/>
            <person name="Han C."/>
            <person name="Tapia R."/>
            <person name="Schmutz J."/>
            <person name="Larimer F."/>
            <person name="Land M."/>
            <person name="Hauser L."/>
            <person name="Kyrpides N."/>
            <person name="Mikhailova N."/>
            <person name="Hoff W."/>
            <person name="Richardson P."/>
        </authorList>
    </citation>
    <scope>NUCLEOTIDE SEQUENCE [LARGE SCALE GENOMIC DNA]</scope>
    <source>
        <strain evidence="11">DSM 244 / SL1</strain>
    </source>
</reference>
<dbReference type="PANTHER" id="PTHR33910:SF1">
    <property type="entry name" value="PROTEIN TRANSLOCASE SUBUNIT SECE"/>
    <property type="match status" value="1"/>
</dbReference>
<dbReference type="STRING" id="349124.Hhal_0871"/>
<dbReference type="HOGENOM" id="CLU_113663_0_1_6"/>
<proteinExistence type="inferred from homology"/>
<keyword evidence="4 9" id="KW-0812">Transmembrane</keyword>
<feature type="transmembrane region" description="Helical" evidence="9">
    <location>
        <begin position="104"/>
        <end position="128"/>
    </location>
</feature>
<keyword evidence="11" id="KW-1185">Reference proteome</keyword>
<dbReference type="InterPro" id="IPR005807">
    <property type="entry name" value="SecE_bac"/>
</dbReference>
<dbReference type="KEGG" id="hha:Hhal_0871"/>
<evidence type="ECO:0000256" key="4">
    <source>
        <dbReference type="ARBA" id="ARBA00022692"/>
    </source>
</evidence>
<dbReference type="PRINTS" id="PR01650">
    <property type="entry name" value="SECETRNLCASE"/>
</dbReference>
<name>A1WVD5_HALHL</name>
<evidence type="ECO:0000256" key="1">
    <source>
        <dbReference type="ARBA" id="ARBA00004370"/>
    </source>
</evidence>
<evidence type="ECO:0000256" key="8">
    <source>
        <dbReference type="ARBA" id="ARBA00023136"/>
    </source>
</evidence>
<comment type="function">
    <text evidence="9">Essential subunit of the Sec protein translocation channel SecYEG. Clamps together the 2 halves of SecY. May contact the channel plug during translocation.</text>
</comment>
<protein>
    <recommendedName>
        <fullName evidence="9">Protein translocase subunit SecE</fullName>
    </recommendedName>
</protein>
<dbReference type="PANTHER" id="PTHR33910">
    <property type="entry name" value="PROTEIN TRANSLOCASE SUBUNIT SECE"/>
    <property type="match status" value="1"/>
</dbReference>
<dbReference type="GO" id="GO:0008320">
    <property type="term" value="F:protein transmembrane transporter activity"/>
    <property type="evidence" value="ECO:0007669"/>
    <property type="project" value="UniProtKB-UniRule"/>
</dbReference>
<feature type="transmembrane region" description="Helical" evidence="9">
    <location>
        <begin position="50"/>
        <end position="69"/>
    </location>
</feature>
<dbReference type="EMBL" id="CP000544">
    <property type="protein sequence ID" value="ABM61647.1"/>
    <property type="molecule type" value="Genomic_DNA"/>
</dbReference>
<dbReference type="GO" id="GO:0009306">
    <property type="term" value="P:protein secretion"/>
    <property type="evidence" value="ECO:0007669"/>
    <property type="project" value="UniProtKB-UniRule"/>
</dbReference>
<evidence type="ECO:0000256" key="2">
    <source>
        <dbReference type="ARBA" id="ARBA00022448"/>
    </source>
</evidence>
<accession>A1WVD5</accession>
<dbReference type="NCBIfam" id="NF004379">
    <property type="entry name" value="PRK05740.2-5"/>
    <property type="match status" value="1"/>
</dbReference>
<keyword evidence="8 9" id="KW-0472">Membrane</keyword>
<dbReference type="HAMAP" id="MF_00422">
    <property type="entry name" value="SecE"/>
    <property type="match status" value="1"/>
</dbReference>
<dbReference type="PROSITE" id="PS01067">
    <property type="entry name" value="SECE_SEC61G"/>
    <property type="match status" value="1"/>
</dbReference>
<evidence type="ECO:0000313" key="11">
    <source>
        <dbReference type="Proteomes" id="UP000000647"/>
    </source>
</evidence>
<dbReference type="GO" id="GO:0006605">
    <property type="term" value="P:protein targeting"/>
    <property type="evidence" value="ECO:0007669"/>
    <property type="project" value="UniProtKB-UniRule"/>
</dbReference>
<keyword evidence="6 9" id="KW-1133">Transmembrane helix</keyword>
<dbReference type="InterPro" id="IPR038379">
    <property type="entry name" value="SecE_sf"/>
</dbReference>
<dbReference type="GO" id="GO:0065002">
    <property type="term" value="P:intracellular protein transmembrane transport"/>
    <property type="evidence" value="ECO:0007669"/>
    <property type="project" value="UniProtKB-UniRule"/>
</dbReference>
<comment type="caution">
    <text evidence="9">Lacks conserved residue(s) required for the propagation of feature annotation.</text>
</comment>
<comment type="similarity">
    <text evidence="9">Belongs to the SecE/SEC61-gamma family.</text>
</comment>
<dbReference type="AlphaFoldDB" id="A1WVD5"/>
<dbReference type="Pfam" id="PF00584">
    <property type="entry name" value="SecE"/>
    <property type="match status" value="1"/>
</dbReference>
<gene>
    <name evidence="9" type="primary">secE</name>
    <name evidence="10" type="ordered locus">Hhal_0871</name>
</gene>